<evidence type="ECO:0000256" key="8">
    <source>
        <dbReference type="SAM" id="Phobius"/>
    </source>
</evidence>
<evidence type="ECO:0000256" key="6">
    <source>
        <dbReference type="ARBA" id="ARBA00022989"/>
    </source>
</evidence>
<sequence length="414" mass="43907">MQRLTKVPAPLVPAALGTLATLLFVRVTPPGQPYDEPAHWSNVVFYATRHRMPVLGEQGTQYEAQMGPAYYALSALISGTPGAGTDEGRFWAVRVAWVLLIPLLVVLTAQTAAALGAPRRTQFLAAALVAVNPLMLAMGSTVQNDYLAIVAATAAVLLGARLLRVVQAPWWRHALLGVVIGLAILVKVVALALLGAVLLTHALRTDAPLRDRVTQAVATAVGVAAASGWWFVRNLSLYGDLTGAQGIDTLGISFPPMRLTSPEQTMTWLGSIVSYAFIPVEYYRNTVNAPVALEALAVAAAVAALVIVGRALLRRGAARPPLARRLRSDPARLLVVSVLVMTAVAYLAYALAVAWIAARLLFLAAPLAAVAVSLAARDRNGTALLTGILTAFVVVDVWLLVSLAGLPRAEYWIF</sequence>
<evidence type="ECO:0000256" key="1">
    <source>
        <dbReference type="ARBA" id="ARBA00004651"/>
    </source>
</evidence>
<proteinExistence type="predicted"/>
<evidence type="ECO:0000259" key="9">
    <source>
        <dbReference type="Pfam" id="PF02366"/>
    </source>
</evidence>
<reference evidence="10 11" key="1">
    <citation type="submission" date="2022-11" db="EMBL/GenBank/DDBJ databases">
        <title>Anaerobic phenanthrene biodegradation by a DNRA strain PheN6.</title>
        <authorList>
            <person name="Zhang Z."/>
        </authorList>
    </citation>
    <scope>NUCLEOTIDE SEQUENCE [LARGE SCALE GENOMIC DNA]</scope>
    <source>
        <strain evidence="10 11">PheN6</strain>
    </source>
</reference>
<evidence type="ECO:0000256" key="7">
    <source>
        <dbReference type="ARBA" id="ARBA00023136"/>
    </source>
</evidence>
<keyword evidence="4" id="KW-0808">Transferase</keyword>
<evidence type="ECO:0000256" key="4">
    <source>
        <dbReference type="ARBA" id="ARBA00022679"/>
    </source>
</evidence>
<dbReference type="RefSeq" id="WP_272462996.1">
    <property type="nucleotide sequence ID" value="NZ_JAPFQL010000067.1"/>
</dbReference>
<feature type="transmembrane region" description="Helical" evidence="8">
    <location>
        <begin position="295"/>
        <end position="313"/>
    </location>
</feature>
<evidence type="ECO:0000313" key="10">
    <source>
        <dbReference type="EMBL" id="MDC5698423.1"/>
    </source>
</evidence>
<feature type="transmembrane region" description="Helical" evidence="8">
    <location>
        <begin position="95"/>
        <end position="116"/>
    </location>
</feature>
<evidence type="ECO:0000256" key="3">
    <source>
        <dbReference type="ARBA" id="ARBA00022676"/>
    </source>
</evidence>
<dbReference type="Pfam" id="PF02366">
    <property type="entry name" value="PMT"/>
    <property type="match status" value="1"/>
</dbReference>
<keyword evidence="2" id="KW-1003">Cell membrane</keyword>
<feature type="transmembrane region" description="Helical" evidence="8">
    <location>
        <begin position="333"/>
        <end position="350"/>
    </location>
</feature>
<keyword evidence="3" id="KW-0328">Glycosyltransferase</keyword>
<evidence type="ECO:0000256" key="2">
    <source>
        <dbReference type="ARBA" id="ARBA00022475"/>
    </source>
</evidence>
<dbReference type="InterPro" id="IPR003342">
    <property type="entry name" value="ArnT-like_N"/>
</dbReference>
<dbReference type="Proteomes" id="UP001150259">
    <property type="component" value="Unassembled WGS sequence"/>
</dbReference>
<feature type="domain" description="ArnT-like N-terminal" evidence="9">
    <location>
        <begin position="77"/>
        <end position="208"/>
    </location>
</feature>
<gene>
    <name evidence="10" type="ORF">OO014_14280</name>
</gene>
<dbReference type="PANTHER" id="PTHR33908:SF11">
    <property type="entry name" value="MEMBRANE PROTEIN"/>
    <property type="match status" value="1"/>
</dbReference>
<feature type="transmembrane region" description="Helical" evidence="8">
    <location>
        <begin position="383"/>
        <end position="406"/>
    </location>
</feature>
<organism evidence="10 11">
    <name type="scientific">Intrasporangium calvum</name>
    <dbReference type="NCBI Taxonomy" id="53358"/>
    <lineage>
        <taxon>Bacteria</taxon>
        <taxon>Bacillati</taxon>
        <taxon>Actinomycetota</taxon>
        <taxon>Actinomycetes</taxon>
        <taxon>Micrococcales</taxon>
        <taxon>Intrasporangiaceae</taxon>
        <taxon>Intrasporangium</taxon>
    </lineage>
</organism>
<comment type="caution">
    <text evidence="10">The sequence shown here is derived from an EMBL/GenBank/DDBJ whole genome shotgun (WGS) entry which is preliminary data.</text>
</comment>
<evidence type="ECO:0000256" key="5">
    <source>
        <dbReference type="ARBA" id="ARBA00022692"/>
    </source>
</evidence>
<feature type="transmembrane region" description="Helical" evidence="8">
    <location>
        <begin position="356"/>
        <end position="376"/>
    </location>
</feature>
<comment type="subcellular location">
    <subcellularLocation>
        <location evidence="1">Cell membrane</location>
        <topology evidence="1">Multi-pass membrane protein</topology>
    </subcellularLocation>
</comment>
<keyword evidence="11" id="KW-1185">Reference proteome</keyword>
<feature type="transmembrane region" description="Helical" evidence="8">
    <location>
        <begin position="146"/>
        <end position="163"/>
    </location>
</feature>
<feature type="transmembrane region" description="Helical" evidence="8">
    <location>
        <begin position="7"/>
        <end position="27"/>
    </location>
</feature>
<feature type="transmembrane region" description="Helical" evidence="8">
    <location>
        <begin position="213"/>
        <end position="232"/>
    </location>
</feature>
<keyword evidence="5 8" id="KW-0812">Transmembrane</keyword>
<name>A0ABT5GJK1_9MICO</name>
<protein>
    <submittedName>
        <fullName evidence="10">Phospholipid carrier-dependent glycosyltransferase</fullName>
    </submittedName>
</protein>
<accession>A0ABT5GJK1</accession>
<dbReference type="PANTHER" id="PTHR33908">
    <property type="entry name" value="MANNOSYLTRANSFERASE YKCB-RELATED"/>
    <property type="match status" value="1"/>
</dbReference>
<keyword evidence="7 8" id="KW-0472">Membrane</keyword>
<keyword evidence="6 8" id="KW-1133">Transmembrane helix</keyword>
<dbReference type="EMBL" id="JAPFQL010000067">
    <property type="protein sequence ID" value="MDC5698423.1"/>
    <property type="molecule type" value="Genomic_DNA"/>
</dbReference>
<evidence type="ECO:0000313" key="11">
    <source>
        <dbReference type="Proteomes" id="UP001150259"/>
    </source>
</evidence>
<feature type="transmembrane region" description="Helical" evidence="8">
    <location>
        <begin position="175"/>
        <end position="201"/>
    </location>
</feature>
<dbReference type="InterPro" id="IPR050297">
    <property type="entry name" value="LipidA_mod_glycosyltrf_83"/>
</dbReference>